<evidence type="ECO:0000259" key="3">
    <source>
        <dbReference type="PROSITE" id="PS50090"/>
    </source>
</evidence>
<dbReference type="Pfam" id="PF13921">
    <property type="entry name" value="Myb_DNA-bind_6"/>
    <property type="match status" value="1"/>
</dbReference>
<dbReference type="GO" id="GO:0000278">
    <property type="term" value="P:mitotic cell cycle"/>
    <property type="evidence" value="ECO:0007669"/>
    <property type="project" value="TreeGrafter"/>
</dbReference>
<organism evidence="5 6">
    <name type="scientific">Haplochromis burtoni</name>
    <name type="common">Burton's mouthbrooder</name>
    <name type="synonym">Chromis burtoni</name>
    <dbReference type="NCBI Taxonomy" id="8153"/>
    <lineage>
        <taxon>Eukaryota</taxon>
        <taxon>Metazoa</taxon>
        <taxon>Chordata</taxon>
        <taxon>Craniata</taxon>
        <taxon>Vertebrata</taxon>
        <taxon>Euteleostomi</taxon>
        <taxon>Actinopterygii</taxon>
        <taxon>Neopterygii</taxon>
        <taxon>Teleostei</taxon>
        <taxon>Neoteleostei</taxon>
        <taxon>Acanthomorphata</taxon>
        <taxon>Ovalentaria</taxon>
        <taxon>Cichlomorphae</taxon>
        <taxon>Cichliformes</taxon>
        <taxon>Cichlidae</taxon>
        <taxon>African cichlids</taxon>
        <taxon>Pseudocrenilabrinae</taxon>
        <taxon>Haplochromini</taxon>
        <taxon>Haplochromis</taxon>
    </lineage>
</organism>
<dbReference type="STRING" id="8153.ENSHBUP00000027954"/>
<dbReference type="GO" id="GO:0005634">
    <property type="term" value="C:nucleus"/>
    <property type="evidence" value="ECO:0007669"/>
    <property type="project" value="TreeGrafter"/>
</dbReference>
<dbReference type="GO" id="GO:0000978">
    <property type="term" value="F:RNA polymerase II cis-regulatory region sequence-specific DNA binding"/>
    <property type="evidence" value="ECO:0007669"/>
    <property type="project" value="TreeGrafter"/>
</dbReference>
<dbReference type="CDD" id="cd00167">
    <property type="entry name" value="SANT"/>
    <property type="match status" value="2"/>
</dbReference>
<dbReference type="GO" id="GO:0045944">
    <property type="term" value="P:positive regulation of transcription by RNA polymerase II"/>
    <property type="evidence" value="ECO:0007669"/>
    <property type="project" value="TreeGrafter"/>
</dbReference>
<evidence type="ECO:0000313" key="6">
    <source>
        <dbReference type="Proteomes" id="UP000264840"/>
    </source>
</evidence>
<dbReference type="InterPro" id="IPR009057">
    <property type="entry name" value="Homeodomain-like_sf"/>
</dbReference>
<dbReference type="PROSITE" id="PS50090">
    <property type="entry name" value="MYB_LIKE"/>
    <property type="match status" value="2"/>
</dbReference>
<sequence length="115" mass="13557">MDDEGDDNLCFDTDSDLVENKDGTRCQVKWTQEEEDEKIVELVAKYGTKHWTLISKHLKGRLGKQCRDRWHNHLDPMISKSCWTDEEDLIIYKAHSILGNRWTEISRLLPGRWAN</sequence>
<dbReference type="SUPFAM" id="SSF46689">
    <property type="entry name" value="Homeodomain-like"/>
    <property type="match status" value="1"/>
</dbReference>
<feature type="domain" description="Myb-like" evidence="3">
    <location>
        <begin position="75"/>
        <end position="115"/>
    </location>
</feature>
<feature type="domain" description="HTH myb-type" evidence="4">
    <location>
        <begin position="80"/>
        <end position="115"/>
    </location>
</feature>
<dbReference type="FunFam" id="1.10.10.60:FF:000010">
    <property type="entry name" value="Transcriptional activator Myb isoform A"/>
    <property type="match status" value="1"/>
</dbReference>
<dbReference type="SMART" id="SM00717">
    <property type="entry name" value="SANT"/>
    <property type="match status" value="2"/>
</dbReference>
<keyword evidence="1" id="KW-0677">Repeat</keyword>
<evidence type="ECO:0000313" key="5">
    <source>
        <dbReference type="Ensembl" id="ENSHBUP00000027954.1"/>
    </source>
</evidence>
<reference evidence="5" key="1">
    <citation type="submission" date="2025-08" db="UniProtKB">
        <authorList>
            <consortium name="Ensembl"/>
        </authorList>
    </citation>
    <scope>IDENTIFICATION</scope>
</reference>
<dbReference type="Gene3D" id="1.10.10.60">
    <property type="entry name" value="Homeodomain-like"/>
    <property type="match status" value="2"/>
</dbReference>
<name>A0A3Q2WZM6_HAPBU</name>
<dbReference type="InterPro" id="IPR017930">
    <property type="entry name" value="Myb_dom"/>
</dbReference>
<dbReference type="GO" id="GO:0000981">
    <property type="term" value="F:DNA-binding transcription factor activity, RNA polymerase II-specific"/>
    <property type="evidence" value="ECO:0007669"/>
    <property type="project" value="TreeGrafter"/>
</dbReference>
<dbReference type="PANTHER" id="PTHR45614">
    <property type="entry name" value="MYB PROTEIN-RELATED"/>
    <property type="match status" value="1"/>
</dbReference>
<evidence type="ECO:0000256" key="2">
    <source>
        <dbReference type="ARBA" id="ARBA00023125"/>
    </source>
</evidence>
<dbReference type="OMA" id="METRIGK"/>
<evidence type="ECO:0000256" key="1">
    <source>
        <dbReference type="ARBA" id="ARBA00022737"/>
    </source>
</evidence>
<dbReference type="InterPro" id="IPR050560">
    <property type="entry name" value="MYB_TF"/>
</dbReference>
<feature type="domain" description="Myb-like" evidence="3">
    <location>
        <begin position="33"/>
        <end position="74"/>
    </location>
</feature>
<keyword evidence="6" id="KW-1185">Reference proteome</keyword>
<proteinExistence type="predicted"/>
<keyword evidence="2" id="KW-0238">DNA-binding</keyword>
<accession>A0A3Q2WZM6</accession>
<reference evidence="5" key="2">
    <citation type="submission" date="2025-09" db="UniProtKB">
        <authorList>
            <consortium name="Ensembl"/>
        </authorList>
    </citation>
    <scope>IDENTIFICATION</scope>
</reference>
<evidence type="ECO:0000259" key="4">
    <source>
        <dbReference type="PROSITE" id="PS51294"/>
    </source>
</evidence>
<dbReference type="PROSITE" id="PS51294">
    <property type="entry name" value="HTH_MYB"/>
    <property type="match status" value="2"/>
</dbReference>
<protein>
    <submittedName>
        <fullName evidence="5">Uncharacterized protein</fullName>
    </submittedName>
</protein>
<dbReference type="AlphaFoldDB" id="A0A3Q2WZM6"/>
<dbReference type="Ensembl" id="ENSHBUT00000016636.1">
    <property type="protein sequence ID" value="ENSHBUP00000027954.1"/>
    <property type="gene ID" value="ENSHBUG00000011452.1"/>
</dbReference>
<dbReference type="Proteomes" id="UP000264840">
    <property type="component" value="Unplaced"/>
</dbReference>
<dbReference type="PANTHER" id="PTHR45614:SF30">
    <property type="entry name" value="MYB-RELATED PROTEIN B"/>
    <property type="match status" value="1"/>
</dbReference>
<dbReference type="InterPro" id="IPR001005">
    <property type="entry name" value="SANT/Myb"/>
</dbReference>
<feature type="domain" description="HTH myb-type" evidence="4">
    <location>
        <begin position="33"/>
        <end position="78"/>
    </location>
</feature>
<dbReference type="GeneTree" id="ENSGT00940000156091"/>